<evidence type="ECO:0000313" key="1">
    <source>
        <dbReference type="EMBL" id="PLC56602.1"/>
    </source>
</evidence>
<accession>A0A2N4UNL3</accession>
<dbReference type="InterPro" id="IPR014115">
    <property type="entry name" value="TrbI_Ftype"/>
</dbReference>
<dbReference type="Proteomes" id="UP000234420">
    <property type="component" value="Unassembled WGS sequence"/>
</dbReference>
<dbReference type="EMBL" id="NPIB01000027">
    <property type="protein sequence ID" value="PLC56602.1"/>
    <property type="molecule type" value="Genomic_DNA"/>
</dbReference>
<keyword evidence="2" id="KW-1185">Reference proteome</keyword>
<gene>
    <name evidence="1" type="ORF">CIK00_17420</name>
</gene>
<protein>
    <recommendedName>
        <fullName evidence="3">Type-F conjugative transfer system protein TrbI</fullName>
    </recommendedName>
</protein>
<proteinExistence type="predicted"/>
<evidence type="ECO:0000313" key="2">
    <source>
        <dbReference type="Proteomes" id="UP000234420"/>
    </source>
</evidence>
<reference evidence="1 2" key="1">
    <citation type="journal article" date="2018" name="Syst. Appl. Microbiol.">
        <title>Photobacterium carnosum sp. nov., isolated from spoiled modified atmosphere packaged poultry meat.</title>
        <authorList>
            <person name="Hilgarth M."/>
            <person name="Fuertes S."/>
            <person name="Ehrmann M."/>
            <person name="Vogel R.F."/>
        </authorList>
    </citation>
    <scope>NUCLEOTIDE SEQUENCE [LARGE SCALE GENOMIC DNA]</scope>
    <source>
        <strain evidence="1 2">TMW 2.2021</strain>
    </source>
</reference>
<organism evidence="1 2">
    <name type="scientific">Photobacterium carnosum</name>
    <dbReference type="NCBI Taxonomy" id="2023717"/>
    <lineage>
        <taxon>Bacteria</taxon>
        <taxon>Pseudomonadati</taxon>
        <taxon>Pseudomonadota</taxon>
        <taxon>Gammaproteobacteria</taxon>
        <taxon>Vibrionales</taxon>
        <taxon>Vibrionaceae</taxon>
        <taxon>Photobacterium</taxon>
    </lineage>
</organism>
<dbReference type="AlphaFoldDB" id="A0A2N4UNL3"/>
<name>A0A2N4UNL3_9GAMM</name>
<evidence type="ECO:0008006" key="3">
    <source>
        <dbReference type="Google" id="ProtNLM"/>
    </source>
</evidence>
<comment type="caution">
    <text evidence="1">The sequence shown here is derived from an EMBL/GenBank/DDBJ whole genome shotgun (WGS) entry which is preliminary data.</text>
</comment>
<dbReference type="Pfam" id="PF09677">
    <property type="entry name" value="TrbI_Ftype"/>
    <property type="match status" value="1"/>
</dbReference>
<sequence>MLLIRPHGIFTPMTWRNLRPSKPSTYRINMPMTINVSLPTLVLSVALSVPTTLIINHLVNPPPRFAVFDLKGTVQTYSKDLAEQGLDDSTLTLKTRQFSMMLDTVLTRYSHQNKVILLVEPAVIKGAPNVTQPLQKEVSLALSHLPS</sequence>